<evidence type="ECO:0000256" key="1">
    <source>
        <dbReference type="SAM" id="MobiDB-lite"/>
    </source>
</evidence>
<sequence>MHVEGSGDEIRYTRYEGFSLQEKYDWMQAGRGPDAAEQVREALGELAGSMAESDVVLRGALKPLGMEWEGAAASALGAAGAQAAAWSLGSSDAAQAASMGMTASGASFALARNSVEPPAAVSGPSTGELFGQVFTGPFGGLDDTVAEFEAEAAKGHDADRALYAYESMLREANSGMGPIPAPPQIVTQDARHDPAAPGQDRTGPVGPPPPEVVGPPSPGPAEPTDPPGSRAPIPPTEPGPVPEPPPLEAVPPPWGGERPPLQPEPPFLPEPPVFPGPPPADPGPPGRIDRPDPPSLTPSWNHQPTPVTPAPPSTGPAPIGGGHGGSGFGPFGSGGVPAPGGGFGSVGGPGAAPGVPGGPGRFPAGTGGPTGLGPGSAAAGAAGRPGMAGGLGAGGLGAPGGGRSDSPEDVEHSNRYAAPSDEFFGLDDLPSVAPAVFGDEPPRRDR</sequence>
<organism evidence="2 3">
    <name type="scientific">Actinoalloteichus hymeniacidonis</name>
    <dbReference type="NCBI Taxonomy" id="340345"/>
    <lineage>
        <taxon>Bacteria</taxon>
        <taxon>Bacillati</taxon>
        <taxon>Actinomycetota</taxon>
        <taxon>Actinomycetes</taxon>
        <taxon>Pseudonocardiales</taxon>
        <taxon>Pseudonocardiaceae</taxon>
        <taxon>Actinoalloteichus</taxon>
    </lineage>
</organism>
<dbReference type="SUPFAM" id="SSF140459">
    <property type="entry name" value="PE/PPE dimer-like"/>
    <property type="match status" value="1"/>
</dbReference>
<dbReference type="Proteomes" id="UP000095210">
    <property type="component" value="Chromosome"/>
</dbReference>
<evidence type="ECO:0000313" key="3">
    <source>
        <dbReference type="Proteomes" id="UP000095210"/>
    </source>
</evidence>
<feature type="compositionally biased region" description="Low complexity" evidence="1">
    <location>
        <begin position="375"/>
        <end position="385"/>
    </location>
</feature>
<feature type="compositionally biased region" description="Gly residues" evidence="1">
    <location>
        <begin position="386"/>
        <end position="403"/>
    </location>
</feature>
<protein>
    <submittedName>
        <fullName evidence="2">PPE-repeat containing protein</fullName>
    </submittedName>
</protein>
<feature type="compositionally biased region" description="Pro residues" evidence="1">
    <location>
        <begin position="205"/>
        <end position="226"/>
    </location>
</feature>
<feature type="compositionally biased region" description="Gly residues" evidence="1">
    <location>
        <begin position="318"/>
        <end position="374"/>
    </location>
</feature>
<dbReference type="RefSeq" id="WP_069846817.1">
    <property type="nucleotide sequence ID" value="NZ_CP014859.1"/>
</dbReference>
<dbReference type="KEGG" id="ahm:TL08_04560"/>
<dbReference type="InterPro" id="IPR038332">
    <property type="entry name" value="PPE_sf"/>
</dbReference>
<feature type="compositionally biased region" description="Basic and acidic residues" evidence="1">
    <location>
        <begin position="405"/>
        <end position="414"/>
    </location>
</feature>
<dbReference type="EMBL" id="CP014859">
    <property type="protein sequence ID" value="AOS61742.1"/>
    <property type="molecule type" value="Genomic_DNA"/>
</dbReference>
<name>A0AAC9MXC0_9PSEU</name>
<feature type="region of interest" description="Disordered" evidence="1">
    <location>
        <begin position="174"/>
        <end position="446"/>
    </location>
</feature>
<evidence type="ECO:0000313" key="2">
    <source>
        <dbReference type="EMBL" id="AOS61742.1"/>
    </source>
</evidence>
<gene>
    <name evidence="2" type="ORF">TL08_04560</name>
</gene>
<feature type="compositionally biased region" description="Pro residues" evidence="1">
    <location>
        <begin position="232"/>
        <end position="285"/>
    </location>
</feature>
<reference evidence="3" key="1">
    <citation type="submission" date="2016-03" db="EMBL/GenBank/DDBJ databases">
        <title>Complete genome sequence of the type strain Actinoalloteichus hymeniacidonis DSM 45092.</title>
        <authorList>
            <person name="Schaffert L."/>
            <person name="Albersmeier A."/>
            <person name="Winkler A."/>
            <person name="Kalinowski J."/>
            <person name="Zotchev S."/>
            <person name="Ruckert C."/>
        </authorList>
    </citation>
    <scope>NUCLEOTIDE SEQUENCE [LARGE SCALE GENOMIC DNA]</scope>
    <source>
        <strain evidence="3">HPA177(T) (DSM 45092(T))</strain>
    </source>
</reference>
<feature type="compositionally biased region" description="Pro residues" evidence="1">
    <location>
        <begin position="306"/>
        <end position="315"/>
    </location>
</feature>
<dbReference type="Gene3D" id="1.20.1260.20">
    <property type="entry name" value="PPE superfamily"/>
    <property type="match status" value="1"/>
</dbReference>
<proteinExistence type="predicted"/>
<dbReference type="AlphaFoldDB" id="A0AAC9MXC0"/>
<keyword evidence="3" id="KW-1185">Reference proteome</keyword>
<accession>A0AAC9MXC0</accession>